<dbReference type="GO" id="GO:0015288">
    <property type="term" value="F:porin activity"/>
    <property type="evidence" value="ECO:0007669"/>
    <property type="project" value="TreeGrafter"/>
</dbReference>
<dbReference type="Gene3D" id="1.20.1600.10">
    <property type="entry name" value="Outer membrane efflux proteins (OEP)"/>
    <property type="match status" value="1"/>
</dbReference>
<keyword evidence="5" id="KW-0812">Transmembrane</keyword>
<dbReference type="InterPro" id="IPR003423">
    <property type="entry name" value="OMP_efflux"/>
</dbReference>
<organism evidence="9 10">
    <name type="scientific">Leptonema illini</name>
    <dbReference type="NCBI Taxonomy" id="183"/>
    <lineage>
        <taxon>Bacteria</taxon>
        <taxon>Pseudomonadati</taxon>
        <taxon>Spirochaetota</taxon>
        <taxon>Spirochaetia</taxon>
        <taxon>Leptospirales</taxon>
        <taxon>Leptospiraceae</taxon>
        <taxon>Leptonema</taxon>
    </lineage>
</organism>
<dbReference type="GO" id="GO:0009279">
    <property type="term" value="C:cell outer membrane"/>
    <property type="evidence" value="ECO:0007669"/>
    <property type="project" value="UniProtKB-SubCell"/>
</dbReference>
<sequence length="526" mass="58641">MLNVQKFRNKQKRVIAVGLALLLFAGAALYADDAGAFLKELTLPALLQRVAERGPVARMQQLEILKSDTALKKESSAYTPKIAAGYEGKDTRNPNIPATMLQGTRAFSDTYFLSFSKQFRTGTTLEVKGYDARVDNNLGERPEDKGTLLENFGSPPLHTSGIQVTLGQELLRNYFGFQGKLNEQIAKNESERKRNQLEYELAQILVGAMNQYWQFALAEEQKKAAEALLQNAGQIRNLTVQKAGLGLAEYYEVSQWSALEQTARIDVENTGVQREEQRLALLRLLDMPPETNITLDGKNGIPLLLSDTLPADLNLEKDTESALERRPDLRNLELQLASAKTALKLAESQLLPSLAVQGTYDSRNFGRHAALGPGANRGVYPESTIRLQLEVPLWDEGALADRRDANLSIQQMEIQKADAIRQARDEIRVAHEQLLAAHRSLSRMKDALMHSERMYAGIVGDYRTGRMQAESVKSALDAVIQARLGMAQARIAFNMALARYDLLCYRLFERNGIDLEAALKRHGKSD</sequence>
<evidence type="ECO:0000313" key="9">
    <source>
        <dbReference type="EMBL" id="KAB2932019.1"/>
    </source>
</evidence>
<keyword evidence="8" id="KW-0732">Signal</keyword>
<protein>
    <submittedName>
        <fullName evidence="9">TolC family protein</fullName>
    </submittedName>
</protein>
<evidence type="ECO:0000256" key="1">
    <source>
        <dbReference type="ARBA" id="ARBA00004442"/>
    </source>
</evidence>
<dbReference type="InterPro" id="IPR051906">
    <property type="entry name" value="TolC-like"/>
</dbReference>
<evidence type="ECO:0000313" key="10">
    <source>
        <dbReference type="Proteomes" id="UP000460298"/>
    </source>
</evidence>
<keyword evidence="4" id="KW-1134">Transmembrane beta strand</keyword>
<comment type="similarity">
    <text evidence="2">Belongs to the outer membrane factor (OMF) (TC 1.B.17) family.</text>
</comment>
<keyword evidence="7" id="KW-0998">Cell outer membrane</keyword>
<evidence type="ECO:0000256" key="4">
    <source>
        <dbReference type="ARBA" id="ARBA00022452"/>
    </source>
</evidence>
<reference evidence="9 10" key="1">
    <citation type="submission" date="2019-10" db="EMBL/GenBank/DDBJ databases">
        <title>Extracellular Electron Transfer in a Candidatus Methanoperedens spp. Enrichment Culture.</title>
        <authorList>
            <person name="Berger S."/>
            <person name="Rangel Shaw D."/>
            <person name="Berben T."/>
            <person name="In 'T Zandt M."/>
            <person name="Frank J."/>
            <person name="Reimann J."/>
            <person name="Jetten M.S.M."/>
            <person name="Welte C.U."/>
        </authorList>
    </citation>
    <scope>NUCLEOTIDE SEQUENCE [LARGE SCALE GENOMIC DNA]</scope>
    <source>
        <strain evidence="9">SB12</strain>
    </source>
</reference>
<gene>
    <name evidence="9" type="ORF">F9K24_12095</name>
</gene>
<keyword evidence="6" id="KW-0472">Membrane</keyword>
<name>A0A833H1L3_9LEPT</name>
<evidence type="ECO:0000256" key="7">
    <source>
        <dbReference type="ARBA" id="ARBA00023237"/>
    </source>
</evidence>
<comment type="caution">
    <text evidence="9">The sequence shown here is derived from an EMBL/GenBank/DDBJ whole genome shotgun (WGS) entry which is preliminary data.</text>
</comment>
<comment type="subcellular location">
    <subcellularLocation>
        <location evidence="1">Cell outer membrane</location>
    </subcellularLocation>
</comment>
<keyword evidence="3" id="KW-0813">Transport</keyword>
<dbReference type="AlphaFoldDB" id="A0A833H1L3"/>
<accession>A0A833H1L3</accession>
<dbReference type="Pfam" id="PF02321">
    <property type="entry name" value="OEP"/>
    <property type="match status" value="1"/>
</dbReference>
<dbReference type="GO" id="GO:0015562">
    <property type="term" value="F:efflux transmembrane transporter activity"/>
    <property type="evidence" value="ECO:0007669"/>
    <property type="project" value="InterPro"/>
</dbReference>
<evidence type="ECO:0000256" key="2">
    <source>
        <dbReference type="ARBA" id="ARBA00007613"/>
    </source>
</evidence>
<dbReference type="Proteomes" id="UP000460298">
    <property type="component" value="Unassembled WGS sequence"/>
</dbReference>
<dbReference type="EMBL" id="WBUI01000011">
    <property type="protein sequence ID" value="KAB2932019.1"/>
    <property type="molecule type" value="Genomic_DNA"/>
</dbReference>
<dbReference type="GO" id="GO:1990281">
    <property type="term" value="C:efflux pump complex"/>
    <property type="evidence" value="ECO:0007669"/>
    <property type="project" value="TreeGrafter"/>
</dbReference>
<proteinExistence type="inferred from homology"/>
<dbReference type="SUPFAM" id="SSF56954">
    <property type="entry name" value="Outer membrane efflux proteins (OEP)"/>
    <property type="match status" value="1"/>
</dbReference>
<evidence type="ECO:0000256" key="5">
    <source>
        <dbReference type="ARBA" id="ARBA00022692"/>
    </source>
</evidence>
<dbReference type="PANTHER" id="PTHR30026">
    <property type="entry name" value="OUTER MEMBRANE PROTEIN TOLC"/>
    <property type="match status" value="1"/>
</dbReference>
<feature type="signal peptide" evidence="8">
    <location>
        <begin position="1"/>
        <end position="30"/>
    </location>
</feature>
<dbReference type="PANTHER" id="PTHR30026:SF20">
    <property type="entry name" value="OUTER MEMBRANE PROTEIN TOLC"/>
    <property type="match status" value="1"/>
</dbReference>
<feature type="chain" id="PRO_5032886304" evidence="8">
    <location>
        <begin position="31"/>
        <end position="526"/>
    </location>
</feature>
<evidence type="ECO:0000256" key="8">
    <source>
        <dbReference type="SAM" id="SignalP"/>
    </source>
</evidence>
<evidence type="ECO:0000256" key="6">
    <source>
        <dbReference type="ARBA" id="ARBA00023136"/>
    </source>
</evidence>
<evidence type="ECO:0000256" key="3">
    <source>
        <dbReference type="ARBA" id="ARBA00022448"/>
    </source>
</evidence>